<evidence type="ECO:0000259" key="11">
    <source>
        <dbReference type="PROSITE" id="PS50893"/>
    </source>
</evidence>
<keyword evidence="8" id="KW-1278">Translocase</keyword>
<gene>
    <name evidence="12" type="ORF">OHJ16_12780</name>
</gene>
<keyword evidence="6" id="KW-0547">Nucleotide-binding</keyword>
<dbReference type="GO" id="GO:0005524">
    <property type="term" value="F:ATP binding"/>
    <property type="evidence" value="ECO:0007669"/>
    <property type="project" value="UniProtKB-KW"/>
</dbReference>
<organism evidence="12 13">
    <name type="scientific">Actinomyces israelii</name>
    <dbReference type="NCBI Taxonomy" id="1659"/>
    <lineage>
        <taxon>Bacteria</taxon>
        <taxon>Bacillati</taxon>
        <taxon>Actinomycetota</taxon>
        <taxon>Actinomycetes</taxon>
        <taxon>Actinomycetales</taxon>
        <taxon>Actinomycetaceae</taxon>
        <taxon>Actinomyces</taxon>
    </lineage>
</organism>
<evidence type="ECO:0000256" key="8">
    <source>
        <dbReference type="ARBA" id="ARBA00022967"/>
    </source>
</evidence>
<dbReference type="EMBL" id="JAPTMY010000033">
    <property type="protein sequence ID" value="MCZ0858915.1"/>
    <property type="molecule type" value="Genomic_DNA"/>
</dbReference>
<feature type="domain" description="ABC transporter" evidence="11">
    <location>
        <begin position="3"/>
        <end position="297"/>
    </location>
</feature>
<reference evidence="12" key="1">
    <citation type="submission" date="2022-10" db="EMBL/GenBank/DDBJ databases">
        <title>Genome sequence of Actinomyces israelii ATCC 10048.</title>
        <authorList>
            <person name="Watt R.M."/>
            <person name="Tong W.M."/>
        </authorList>
    </citation>
    <scope>NUCLEOTIDE SEQUENCE</scope>
    <source>
        <strain evidence="12">ATCC 10048</strain>
    </source>
</reference>
<evidence type="ECO:0000256" key="6">
    <source>
        <dbReference type="ARBA" id="ARBA00022741"/>
    </source>
</evidence>
<dbReference type="PROSITE" id="PS00211">
    <property type="entry name" value="ABC_TRANSPORTER_1"/>
    <property type="match status" value="1"/>
</dbReference>
<dbReference type="InterPro" id="IPR003593">
    <property type="entry name" value="AAA+_ATPase"/>
</dbReference>
<evidence type="ECO:0000256" key="5">
    <source>
        <dbReference type="ARBA" id="ARBA00022519"/>
    </source>
</evidence>
<keyword evidence="4" id="KW-1003">Cell membrane</keyword>
<dbReference type="InterPro" id="IPR003439">
    <property type="entry name" value="ABC_transporter-like_ATP-bd"/>
</dbReference>
<evidence type="ECO:0000256" key="2">
    <source>
        <dbReference type="ARBA" id="ARBA00005417"/>
    </source>
</evidence>
<dbReference type="Proteomes" id="UP001072034">
    <property type="component" value="Unassembled WGS sequence"/>
</dbReference>
<keyword evidence="7 12" id="KW-0067">ATP-binding</keyword>
<feature type="region of interest" description="Disordered" evidence="10">
    <location>
        <begin position="210"/>
        <end position="237"/>
    </location>
</feature>
<protein>
    <submittedName>
        <fullName evidence="12">ATP-binding cassette domain-containing protein</fullName>
    </submittedName>
</protein>
<keyword evidence="9" id="KW-0472">Membrane</keyword>
<keyword evidence="3" id="KW-0813">Transport</keyword>
<evidence type="ECO:0000256" key="4">
    <source>
        <dbReference type="ARBA" id="ARBA00022475"/>
    </source>
</evidence>
<evidence type="ECO:0000313" key="13">
    <source>
        <dbReference type="Proteomes" id="UP001072034"/>
    </source>
</evidence>
<dbReference type="RefSeq" id="WP_268918236.1">
    <property type="nucleotide sequence ID" value="NZ_JAPTMY010000033.1"/>
</dbReference>
<keyword evidence="13" id="KW-1185">Reference proteome</keyword>
<comment type="subcellular location">
    <subcellularLocation>
        <location evidence="1">Cell membrane</location>
        <topology evidence="1">Peripheral membrane protein</topology>
    </subcellularLocation>
</comment>
<dbReference type="PANTHER" id="PTHR43297:SF14">
    <property type="entry name" value="ATPASE AAA-TYPE CORE DOMAIN-CONTAINING PROTEIN"/>
    <property type="match status" value="1"/>
</dbReference>
<evidence type="ECO:0000256" key="1">
    <source>
        <dbReference type="ARBA" id="ARBA00004202"/>
    </source>
</evidence>
<evidence type="ECO:0000256" key="7">
    <source>
        <dbReference type="ARBA" id="ARBA00022840"/>
    </source>
</evidence>
<sequence length="337" mass="33508">MKIVLVSLGMAIGGRTLVDDVSLTLARGTRAALVGASGAGKSLTCAALAGTLTPAATLTGSLTVEGADGPDGPEGPGRNLLRIPAALRPRAARAALVQQDPATALHPLIRVGEQVAAAARAAGRSRQDAPARAQALLRRVGIDPALAERVPGRLSGGQRQRVAVALALAAEPVLLLADEPTTALDVVARAELLAVLDDVTASAPAAPGAVPAPAAPGAVPAPAAPGAVPAPAAPGAVPAPAAPGAVPAPALLLVTHDLAAASLCDEIVVLHQGRVIERGPARRVITRPEHPVTRAMCTAAREETLAGALAAIEARADVTDYPVGRIARPIAPAEVRA</sequence>
<dbReference type="InterPro" id="IPR027417">
    <property type="entry name" value="P-loop_NTPase"/>
</dbReference>
<dbReference type="InterPro" id="IPR050388">
    <property type="entry name" value="ABC_Ni/Peptide_Import"/>
</dbReference>
<evidence type="ECO:0000313" key="12">
    <source>
        <dbReference type="EMBL" id="MCZ0858915.1"/>
    </source>
</evidence>
<dbReference type="SMART" id="SM00382">
    <property type="entry name" value="AAA"/>
    <property type="match status" value="1"/>
</dbReference>
<evidence type="ECO:0000256" key="10">
    <source>
        <dbReference type="SAM" id="MobiDB-lite"/>
    </source>
</evidence>
<name>A0ABT4ICM0_9ACTO</name>
<dbReference type="InterPro" id="IPR017871">
    <property type="entry name" value="ABC_transporter-like_CS"/>
</dbReference>
<evidence type="ECO:0000256" key="9">
    <source>
        <dbReference type="ARBA" id="ARBA00023136"/>
    </source>
</evidence>
<dbReference type="SUPFAM" id="SSF52540">
    <property type="entry name" value="P-loop containing nucleoside triphosphate hydrolases"/>
    <property type="match status" value="1"/>
</dbReference>
<comment type="similarity">
    <text evidence="2">Belongs to the ABC transporter superfamily.</text>
</comment>
<dbReference type="PANTHER" id="PTHR43297">
    <property type="entry name" value="OLIGOPEPTIDE TRANSPORT ATP-BINDING PROTEIN APPD"/>
    <property type="match status" value="1"/>
</dbReference>
<dbReference type="Pfam" id="PF00005">
    <property type="entry name" value="ABC_tran"/>
    <property type="match status" value="1"/>
</dbReference>
<evidence type="ECO:0000256" key="3">
    <source>
        <dbReference type="ARBA" id="ARBA00022448"/>
    </source>
</evidence>
<proteinExistence type="inferred from homology"/>
<dbReference type="Gene3D" id="3.40.50.300">
    <property type="entry name" value="P-loop containing nucleotide triphosphate hydrolases"/>
    <property type="match status" value="1"/>
</dbReference>
<keyword evidence="5" id="KW-0997">Cell inner membrane</keyword>
<comment type="caution">
    <text evidence="12">The sequence shown here is derived from an EMBL/GenBank/DDBJ whole genome shotgun (WGS) entry which is preliminary data.</text>
</comment>
<accession>A0ABT4ICM0</accession>
<dbReference type="PROSITE" id="PS50893">
    <property type="entry name" value="ABC_TRANSPORTER_2"/>
    <property type="match status" value="1"/>
</dbReference>